<dbReference type="Gene3D" id="1.20.5.4130">
    <property type="match status" value="1"/>
</dbReference>
<dbReference type="Proteomes" id="UP001054252">
    <property type="component" value="Unassembled WGS sequence"/>
</dbReference>
<proteinExistence type="predicted"/>
<dbReference type="Pfam" id="PF23559">
    <property type="entry name" value="WHD_DRP"/>
    <property type="match status" value="1"/>
</dbReference>
<feature type="domain" description="NB-ARC" evidence="4">
    <location>
        <begin position="126"/>
        <end position="301"/>
    </location>
</feature>
<comment type="caution">
    <text evidence="8">The sequence shown here is derived from an EMBL/GenBank/DDBJ whole genome shotgun (WGS) entry which is preliminary data.</text>
</comment>
<sequence length="868" mass="99638">MSMLASFLEDALAVKVKTDGIDIGGNIIKPEDGSTQVHLYLSVFSQEAKAYLIADAVVSFLLERLGNLLIDETTLLWSVRDQVQQMQTELKRIQKEGEGTSLAFERQRQLRWSYSHVVEEYIVGFDEDIRQLIAQLVNEEKYRVVSICGMGGLGKTTMAKAVYHHGDIRRHFEGFAWAYVSQQCKRRDIWEGIVLKLIIPSREEREEILRMRDEDLAKKLFKVQKEKKCLIVIDDIWSTEAWSTLSAAFPNETASGSKVLLTTRNKESALIADQEGFVHEPDCLNEEKSWELFQRKAFPRRGDSDFGINKDKEKVGRGMVGSCAGLPLAIVVLGGLLATKETLSEWDMVNRNIRSYLSRTKGHEQARLSEVLALSYHELPYQLKPCFLYLSQFPEDFDIPTKKLVQQWVAEGFVFPQDEIEGDETVEDVAEGYLHSLINRCMVQVGVRGSIGKIKTCHLLDLMRDLCLLKARQESFMDIIDHWFGNETLGAFSSSNETRSIRRSRRLSILLREDVDDLTLPQYKKKSQPEFKLLKVLDLEGIKGPKVKLPAGIGTMTQLRFLSIKKTLIRELPSSLVNLVLLETLNLQTINKFSWESTVQLPDVLWKMVWLRHLYLPKWCGDVTDKLQLANLINLQTLVNFPANKCDVKDLLRLTKLRKLVLNDARYFGNFVKIFDPLRNTLNFLMSLSLKTDILSFPDKVVDLRQLLLGCPCLCKLHIEGRIENLPEYHEFPPCLAKLTLWGSRLQEDPMKTLEKLPNLRYFSGWEVFVGKKMVCSREGFPQLKILLLRGLPNLEEWTVEEGAMCSLAHLGISDCYKLKIVPEGMMFITTLKELEIRWMTRAFKSLLQEDGEDFYKIQHVPSIVFLN</sequence>
<evidence type="ECO:0000259" key="5">
    <source>
        <dbReference type="Pfam" id="PF18052"/>
    </source>
</evidence>
<dbReference type="InterPro" id="IPR044974">
    <property type="entry name" value="Disease_R_plants"/>
</dbReference>
<feature type="domain" description="Disease resistance R13L4/SHOC-2-like LRR" evidence="7">
    <location>
        <begin position="528"/>
        <end position="814"/>
    </location>
</feature>
<evidence type="ECO:0000313" key="9">
    <source>
        <dbReference type="Proteomes" id="UP001054252"/>
    </source>
</evidence>
<evidence type="ECO:0000256" key="2">
    <source>
        <dbReference type="ARBA" id="ARBA00022741"/>
    </source>
</evidence>
<evidence type="ECO:0000259" key="4">
    <source>
        <dbReference type="Pfam" id="PF00931"/>
    </source>
</evidence>
<feature type="domain" description="Disease resistance protein winged helix" evidence="6">
    <location>
        <begin position="393"/>
        <end position="467"/>
    </location>
</feature>
<dbReference type="Gene3D" id="3.80.10.10">
    <property type="entry name" value="Ribonuclease Inhibitor"/>
    <property type="match status" value="2"/>
</dbReference>
<evidence type="ECO:0000256" key="3">
    <source>
        <dbReference type="ARBA" id="ARBA00022821"/>
    </source>
</evidence>
<dbReference type="SUPFAM" id="SSF52058">
    <property type="entry name" value="L domain-like"/>
    <property type="match status" value="1"/>
</dbReference>
<dbReference type="CDD" id="cd14798">
    <property type="entry name" value="RX-CC_like"/>
    <property type="match status" value="1"/>
</dbReference>
<dbReference type="Pfam" id="PF18052">
    <property type="entry name" value="Rx_N"/>
    <property type="match status" value="1"/>
</dbReference>
<evidence type="ECO:0008006" key="10">
    <source>
        <dbReference type="Google" id="ProtNLM"/>
    </source>
</evidence>
<dbReference type="SUPFAM" id="SSF52540">
    <property type="entry name" value="P-loop containing nucleoside triphosphate hydrolases"/>
    <property type="match status" value="1"/>
</dbReference>
<dbReference type="InterPro" id="IPR002182">
    <property type="entry name" value="NB-ARC"/>
</dbReference>
<keyword evidence="9" id="KW-1185">Reference proteome</keyword>
<dbReference type="InterPro" id="IPR058922">
    <property type="entry name" value="WHD_DRP"/>
</dbReference>
<dbReference type="InterPro" id="IPR032675">
    <property type="entry name" value="LRR_dom_sf"/>
</dbReference>
<dbReference type="InterPro" id="IPR036388">
    <property type="entry name" value="WH-like_DNA-bd_sf"/>
</dbReference>
<dbReference type="PANTHER" id="PTHR23155:SF1185">
    <property type="entry name" value="DISEASE RESISTANCE RPP8-LIKE PROTEIN 3-RELATED"/>
    <property type="match status" value="1"/>
</dbReference>
<dbReference type="FunFam" id="1.10.10.10:FF:000322">
    <property type="entry name" value="Probable disease resistance protein At1g63360"/>
    <property type="match status" value="1"/>
</dbReference>
<dbReference type="GO" id="GO:0043531">
    <property type="term" value="F:ADP binding"/>
    <property type="evidence" value="ECO:0007669"/>
    <property type="project" value="InterPro"/>
</dbReference>
<dbReference type="Pfam" id="PF00931">
    <property type="entry name" value="NB-ARC"/>
    <property type="match status" value="1"/>
</dbReference>
<dbReference type="AlphaFoldDB" id="A0AAV5ICW5"/>
<gene>
    <name evidence="8" type="ORF">SLEP1_g10526</name>
</gene>
<organism evidence="8 9">
    <name type="scientific">Rubroshorea leprosula</name>
    <dbReference type="NCBI Taxonomy" id="152421"/>
    <lineage>
        <taxon>Eukaryota</taxon>
        <taxon>Viridiplantae</taxon>
        <taxon>Streptophyta</taxon>
        <taxon>Embryophyta</taxon>
        <taxon>Tracheophyta</taxon>
        <taxon>Spermatophyta</taxon>
        <taxon>Magnoliopsida</taxon>
        <taxon>eudicotyledons</taxon>
        <taxon>Gunneridae</taxon>
        <taxon>Pentapetalae</taxon>
        <taxon>rosids</taxon>
        <taxon>malvids</taxon>
        <taxon>Malvales</taxon>
        <taxon>Dipterocarpaceae</taxon>
        <taxon>Rubroshorea</taxon>
    </lineage>
</organism>
<dbReference type="GO" id="GO:0098542">
    <property type="term" value="P:defense response to other organism"/>
    <property type="evidence" value="ECO:0007669"/>
    <property type="project" value="TreeGrafter"/>
</dbReference>
<name>A0AAV5ICW5_9ROSI</name>
<evidence type="ECO:0000259" key="7">
    <source>
        <dbReference type="Pfam" id="PF23598"/>
    </source>
</evidence>
<dbReference type="FunFam" id="1.10.8.430:FF:000003">
    <property type="entry name" value="Probable disease resistance protein At5g66910"/>
    <property type="match status" value="1"/>
</dbReference>
<dbReference type="InterPro" id="IPR042197">
    <property type="entry name" value="Apaf_helical"/>
</dbReference>
<dbReference type="EMBL" id="BPVZ01000011">
    <property type="protein sequence ID" value="GKU97376.1"/>
    <property type="molecule type" value="Genomic_DNA"/>
</dbReference>
<evidence type="ECO:0000256" key="1">
    <source>
        <dbReference type="ARBA" id="ARBA00022737"/>
    </source>
</evidence>
<feature type="domain" description="Disease resistance N-terminal" evidence="5">
    <location>
        <begin position="57"/>
        <end position="94"/>
    </location>
</feature>
<keyword evidence="3" id="KW-0611">Plant defense</keyword>
<accession>A0AAV5ICW5</accession>
<evidence type="ECO:0000313" key="8">
    <source>
        <dbReference type="EMBL" id="GKU97376.1"/>
    </source>
</evidence>
<dbReference type="FunFam" id="3.40.50.300:FF:001091">
    <property type="entry name" value="Probable disease resistance protein At1g61300"/>
    <property type="match status" value="1"/>
</dbReference>
<dbReference type="InterPro" id="IPR027417">
    <property type="entry name" value="P-loop_NTPase"/>
</dbReference>
<dbReference type="PANTHER" id="PTHR23155">
    <property type="entry name" value="DISEASE RESISTANCE PROTEIN RP"/>
    <property type="match status" value="1"/>
</dbReference>
<dbReference type="Gene3D" id="1.10.8.430">
    <property type="entry name" value="Helical domain of apoptotic protease-activating factors"/>
    <property type="match status" value="1"/>
</dbReference>
<dbReference type="InterPro" id="IPR038005">
    <property type="entry name" value="RX-like_CC"/>
</dbReference>
<keyword evidence="2" id="KW-0547">Nucleotide-binding</keyword>
<dbReference type="Pfam" id="PF23598">
    <property type="entry name" value="LRR_14"/>
    <property type="match status" value="1"/>
</dbReference>
<dbReference type="InterPro" id="IPR055414">
    <property type="entry name" value="LRR_R13L4/SHOC2-like"/>
</dbReference>
<dbReference type="Gene3D" id="1.10.10.10">
    <property type="entry name" value="Winged helix-like DNA-binding domain superfamily/Winged helix DNA-binding domain"/>
    <property type="match status" value="1"/>
</dbReference>
<dbReference type="InterPro" id="IPR041118">
    <property type="entry name" value="Rx_N"/>
</dbReference>
<keyword evidence="1" id="KW-0677">Repeat</keyword>
<protein>
    <recommendedName>
        <fullName evidence="10">NB-ARC domain-containing protein</fullName>
    </recommendedName>
</protein>
<dbReference type="PRINTS" id="PR00364">
    <property type="entry name" value="DISEASERSIST"/>
</dbReference>
<evidence type="ECO:0000259" key="6">
    <source>
        <dbReference type="Pfam" id="PF23559"/>
    </source>
</evidence>
<reference evidence="8 9" key="1">
    <citation type="journal article" date="2021" name="Commun. Biol.">
        <title>The genome of Shorea leprosula (Dipterocarpaceae) highlights the ecological relevance of drought in aseasonal tropical rainforests.</title>
        <authorList>
            <person name="Ng K.K.S."/>
            <person name="Kobayashi M.J."/>
            <person name="Fawcett J.A."/>
            <person name="Hatakeyama M."/>
            <person name="Paape T."/>
            <person name="Ng C.H."/>
            <person name="Ang C.C."/>
            <person name="Tnah L.H."/>
            <person name="Lee C.T."/>
            <person name="Nishiyama T."/>
            <person name="Sese J."/>
            <person name="O'Brien M.J."/>
            <person name="Copetti D."/>
            <person name="Mohd Noor M.I."/>
            <person name="Ong R.C."/>
            <person name="Putra M."/>
            <person name="Sireger I.Z."/>
            <person name="Indrioko S."/>
            <person name="Kosugi Y."/>
            <person name="Izuno A."/>
            <person name="Isagi Y."/>
            <person name="Lee S.L."/>
            <person name="Shimizu K.K."/>
        </authorList>
    </citation>
    <scope>NUCLEOTIDE SEQUENCE [LARGE SCALE GENOMIC DNA]</scope>
    <source>
        <strain evidence="8">214</strain>
    </source>
</reference>
<dbReference type="Gene3D" id="3.40.50.300">
    <property type="entry name" value="P-loop containing nucleotide triphosphate hydrolases"/>
    <property type="match status" value="1"/>
</dbReference>